<reference evidence="2" key="1">
    <citation type="submission" date="2022-09" db="EMBL/GenBank/DDBJ databases">
        <title>Novel species in genus Arthrobacter.</title>
        <authorList>
            <person name="Liu Y."/>
        </authorList>
    </citation>
    <scope>NUCLEOTIDE SEQUENCE</scope>
    <source>
        <strain evidence="2">Zg-Y815</strain>
    </source>
</reference>
<organism evidence="2 3">
    <name type="scientific">Arthrobacter zhaoxinii</name>
    <dbReference type="NCBI Taxonomy" id="2964616"/>
    <lineage>
        <taxon>Bacteria</taxon>
        <taxon>Bacillati</taxon>
        <taxon>Actinomycetota</taxon>
        <taxon>Actinomycetes</taxon>
        <taxon>Micrococcales</taxon>
        <taxon>Micrococcaceae</taxon>
        <taxon>Arthrobacter</taxon>
    </lineage>
</organism>
<dbReference type="RefSeq" id="WP_260652796.1">
    <property type="nucleotide sequence ID" value="NZ_CP104275.1"/>
</dbReference>
<sequence length="194" mass="21861">MGENLRRVRRIAQAQFGASEPVDSYSQTCARLDTAIAATAGRQEVLRNQVRAAWEVMRHYSMVMRSYEARLKALEAVITEERLAGGQAVTLAETARRMYELAVRIEATAHHHFEVVRAKESRVEELMQKLTSSKAQLKLAQTAENHRIRLRSLEAAAEEDPLVRSRSRYDSELRDAARLAREAEALAGLKGGWS</sequence>
<gene>
    <name evidence="2" type="ORF">N2K95_02695</name>
</gene>
<accession>A0ABY5YR85</accession>
<dbReference type="EMBL" id="CP104275">
    <property type="protein sequence ID" value="UWX97612.1"/>
    <property type="molecule type" value="Genomic_DNA"/>
</dbReference>
<keyword evidence="1" id="KW-0175">Coiled coil</keyword>
<evidence type="ECO:0008006" key="4">
    <source>
        <dbReference type="Google" id="ProtNLM"/>
    </source>
</evidence>
<evidence type="ECO:0000313" key="3">
    <source>
        <dbReference type="Proteomes" id="UP001059859"/>
    </source>
</evidence>
<dbReference type="Proteomes" id="UP001059859">
    <property type="component" value="Chromosome"/>
</dbReference>
<feature type="coiled-coil region" evidence="1">
    <location>
        <begin position="116"/>
        <end position="143"/>
    </location>
</feature>
<evidence type="ECO:0000313" key="2">
    <source>
        <dbReference type="EMBL" id="UWX97612.1"/>
    </source>
</evidence>
<evidence type="ECO:0000256" key="1">
    <source>
        <dbReference type="SAM" id="Coils"/>
    </source>
</evidence>
<proteinExistence type="predicted"/>
<protein>
    <recommendedName>
        <fullName evidence="4">Cell division protein DivIVA</fullName>
    </recommendedName>
</protein>
<name>A0ABY5YR85_9MICC</name>
<keyword evidence="3" id="KW-1185">Reference proteome</keyword>